<dbReference type="PANTHER" id="PTHR43649">
    <property type="entry name" value="ARABINOSE-BINDING PROTEIN-RELATED"/>
    <property type="match status" value="1"/>
</dbReference>
<evidence type="ECO:0000256" key="4">
    <source>
        <dbReference type="ARBA" id="ARBA00022729"/>
    </source>
</evidence>
<dbReference type="Pfam" id="PF01547">
    <property type="entry name" value="SBP_bac_1"/>
    <property type="match status" value="1"/>
</dbReference>
<dbReference type="SUPFAM" id="SSF53850">
    <property type="entry name" value="Periplasmic binding protein-like II"/>
    <property type="match status" value="1"/>
</dbReference>
<dbReference type="Proteomes" id="UP000291144">
    <property type="component" value="Unassembled WGS sequence"/>
</dbReference>
<name>A0A4R0JYV7_9ACTN</name>
<accession>A0A4R0JYV7</accession>
<dbReference type="RefSeq" id="WP_131365869.1">
    <property type="nucleotide sequence ID" value="NZ_SJKB01000023.1"/>
</dbReference>
<dbReference type="Gene3D" id="3.40.190.10">
    <property type="entry name" value="Periplasmic binding protein-like II"/>
    <property type="match status" value="1"/>
</dbReference>
<dbReference type="OrthoDB" id="5166384at2"/>
<dbReference type="InterPro" id="IPR006311">
    <property type="entry name" value="TAT_signal"/>
</dbReference>
<evidence type="ECO:0000256" key="3">
    <source>
        <dbReference type="ARBA" id="ARBA00022448"/>
    </source>
</evidence>
<dbReference type="InterPro" id="IPR050490">
    <property type="entry name" value="Bact_solute-bd_prot1"/>
</dbReference>
<reference evidence="6 7" key="1">
    <citation type="submission" date="2019-02" db="EMBL/GenBank/DDBJ databases">
        <title>Kribbella capetownensis sp. nov. and Kribbella speibonae sp. nov., isolated from soil.</title>
        <authorList>
            <person name="Curtis S.M."/>
            <person name="Norton I."/>
            <person name="Everest G.J."/>
            <person name="Meyers P.R."/>
        </authorList>
    </citation>
    <scope>NUCLEOTIDE SEQUENCE [LARGE SCALE GENOMIC DNA]</scope>
    <source>
        <strain evidence="6 7">NRRL B-24813</strain>
    </source>
</reference>
<sequence length="544" mass="58845">MYDDIVSSHLSRRSLLRLGLSGAALTAGGGLLAGCSSSGDSRGVVPASERVPLPAYVPFEGARPDLKGEKGSADGFLHYPQNPPKSVDGRPGDGAPITAMLAIFYPAWPAASENAAWSYLNEQLGSELQIQQVPSPDYVARFATTIAGNDLPAVMQVGKVARLPELMKAKFVDLTKYLSGDAVKKYPNLANIPSEAWPAGVFNNAIYGIPTTRGMWQSSVLFNRSDLIKAKGLDAGQIASFDDLFSLCKELTDSKNSVWALATPPIGYIRQMLKMPNVWRLDGGKLTNAYEVPEQEEVLNACIKLWKAGVVHPDAFALNSEQTRQFFIGGRTLICGGNYQAWSRFHREHKPGTSFDLDALPLPGYSGGQGTFHLAEPAYSVGGISKGNEDRVETILKVWNYLAAPFGSAEYLAAIYGQSGPDYTLNGSDPVQTARGLREQLLLTPLVAAPGVAYYPNDSQVTEKTHAHMKKMANTNAIQNPALYQYSETASAKGGELNKRMDSDFNDIIQGRKKISDWAKSVASWRSGGGDRIRTELEAAMSAK</sequence>
<dbReference type="EMBL" id="SJKB01000023">
    <property type="protein sequence ID" value="TCC51474.1"/>
    <property type="molecule type" value="Genomic_DNA"/>
</dbReference>
<dbReference type="PROSITE" id="PS51318">
    <property type="entry name" value="TAT"/>
    <property type="match status" value="1"/>
</dbReference>
<comment type="similarity">
    <text evidence="2">Belongs to the bacterial solute-binding protein 1 family.</text>
</comment>
<dbReference type="PANTHER" id="PTHR43649:SF31">
    <property type="entry name" value="SN-GLYCEROL-3-PHOSPHATE-BINDING PERIPLASMIC PROTEIN UGPB"/>
    <property type="match status" value="1"/>
</dbReference>
<dbReference type="GO" id="GO:0030313">
    <property type="term" value="C:cell envelope"/>
    <property type="evidence" value="ECO:0007669"/>
    <property type="project" value="UniProtKB-SubCell"/>
</dbReference>
<proteinExistence type="inferred from homology"/>
<evidence type="ECO:0000256" key="1">
    <source>
        <dbReference type="ARBA" id="ARBA00004196"/>
    </source>
</evidence>
<evidence type="ECO:0000313" key="6">
    <source>
        <dbReference type="EMBL" id="TCC51474.1"/>
    </source>
</evidence>
<organism evidence="6 7">
    <name type="scientific">Kribbella pittospori</name>
    <dbReference type="NCBI Taxonomy" id="722689"/>
    <lineage>
        <taxon>Bacteria</taxon>
        <taxon>Bacillati</taxon>
        <taxon>Actinomycetota</taxon>
        <taxon>Actinomycetes</taxon>
        <taxon>Propionibacteriales</taxon>
        <taxon>Kribbellaceae</taxon>
        <taxon>Kribbella</taxon>
    </lineage>
</organism>
<evidence type="ECO:0000256" key="2">
    <source>
        <dbReference type="ARBA" id="ARBA00008520"/>
    </source>
</evidence>
<dbReference type="AlphaFoldDB" id="A0A4R0JYV7"/>
<keyword evidence="4" id="KW-0732">Signal</keyword>
<dbReference type="InterPro" id="IPR006059">
    <property type="entry name" value="SBP"/>
</dbReference>
<protein>
    <submittedName>
        <fullName evidence="6">Extracellular solute-binding protein</fullName>
    </submittedName>
</protein>
<gene>
    <name evidence="6" type="ORF">E0H73_40860</name>
</gene>
<feature type="region of interest" description="Disordered" evidence="5">
    <location>
        <begin position="70"/>
        <end position="89"/>
    </location>
</feature>
<keyword evidence="7" id="KW-1185">Reference proteome</keyword>
<comment type="caution">
    <text evidence="6">The sequence shown here is derived from an EMBL/GenBank/DDBJ whole genome shotgun (WGS) entry which is preliminary data.</text>
</comment>
<keyword evidence="3" id="KW-0813">Transport</keyword>
<evidence type="ECO:0000256" key="5">
    <source>
        <dbReference type="SAM" id="MobiDB-lite"/>
    </source>
</evidence>
<comment type="subcellular location">
    <subcellularLocation>
        <location evidence="1">Cell envelope</location>
    </subcellularLocation>
</comment>
<evidence type="ECO:0000313" key="7">
    <source>
        <dbReference type="Proteomes" id="UP000291144"/>
    </source>
</evidence>